<reference evidence="5" key="1">
    <citation type="submission" date="2021-01" db="EMBL/GenBank/DDBJ databases">
        <title>A chromosome-scale assembly of European eel, Anguilla anguilla.</title>
        <authorList>
            <person name="Henkel C."/>
            <person name="Jong-Raadsen S.A."/>
            <person name="Dufour S."/>
            <person name="Weltzien F.-A."/>
            <person name="Palstra A.P."/>
            <person name="Pelster B."/>
            <person name="Spaink H.P."/>
            <person name="Van Den Thillart G.E."/>
            <person name="Jansen H."/>
            <person name="Zahm M."/>
            <person name="Klopp C."/>
            <person name="Cedric C."/>
            <person name="Louis A."/>
            <person name="Berthelot C."/>
            <person name="Parey E."/>
            <person name="Roest Crollius H."/>
            <person name="Montfort J."/>
            <person name="Robinson-Rechavi M."/>
            <person name="Bucao C."/>
            <person name="Bouchez O."/>
            <person name="Gislard M."/>
            <person name="Lluch J."/>
            <person name="Milhes M."/>
            <person name="Lampietro C."/>
            <person name="Lopez Roques C."/>
            <person name="Donnadieu C."/>
            <person name="Braasch I."/>
            <person name="Desvignes T."/>
            <person name="Postlethwait J."/>
            <person name="Bobe J."/>
            <person name="Guiguen Y."/>
            <person name="Dirks R."/>
        </authorList>
    </citation>
    <scope>NUCLEOTIDE SEQUENCE</scope>
    <source>
        <strain evidence="5">Tag_6206</strain>
        <tissue evidence="5">Liver</tissue>
    </source>
</reference>
<dbReference type="PANTHER" id="PTHR20859:SF87">
    <property type="entry name" value="CYTOKINE RECEPTOR FAMILY MEMBER B13-RELATED"/>
    <property type="match status" value="1"/>
</dbReference>
<keyword evidence="3" id="KW-0732">Signal</keyword>
<comment type="caution">
    <text evidence="5">The sequence shown here is derived from an EMBL/GenBank/DDBJ whole genome shotgun (WGS) entry which is preliminary data.</text>
</comment>
<dbReference type="Pfam" id="PF01108">
    <property type="entry name" value="Tissue_fac"/>
    <property type="match status" value="1"/>
</dbReference>
<evidence type="ECO:0000256" key="3">
    <source>
        <dbReference type="SAM" id="SignalP"/>
    </source>
</evidence>
<dbReference type="InterPro" id="IPR036116">
    <property type="entry name" value="FN3_sf"/>
</dbReference>
<feature type="transmembrane region" description="Helical" evidence="2">
    <location>
        <begin position="255"/>
        <end position="279"/>
    </location>
</feature>
<proteinExistence type="predicted"/>
<dbReference type="EMBL" id="JAFIRN010000018">
    <property type="protein sequence ID" value="KAG5831137.1"/>
    <property type="molecule type" value="Genomic_DNA"/>
</dbReference>
<organism evidence="5 6">
    <name type="scientific">Anguilla anguilla</name>
    <name type="common">European freshwater eel</name>
    <name type="synonym">Muraena anguilla</name>
    <dbReference type="NCBI Taxonomy" id="7936"/>
    <lineage>
        <taxon>Eukaryota</taxon>
        <taxon>Metazoa</taxon>
        <taxon>Chordata</taxon>
        <taxon>Craniata</taxon>
        <taxon>Vertebrata</taxon>
        <taxon>Euteleostomi</taxon>
        <taxon>Actinopterygii</taxon>
        <taxon>Neopterygii</taxon>
        <taxon>Teleostei</taxon>
        <taxon>Anguilliformes</taxon>
        <taxon>Anguillidae</taxon>
        <taxon>Anguilla</taxon>
    </lineage>
</organism>
<evidence type="ECO:0000256" key="1">
    <source>
        <dbReference type="SAM" id="MobiDB-lite"/>
    </source>
</evidence>
<dbReference type="Gene3D" id="2.60.40.10">
    <property type="entry name" value="Immunoglobulins"/>
    <property type="match status" value="1"/>
</dbReference>
<keyword evidence="2" id="KW-1133">Transmembrane helix</keyword>
<feature type="chain" id="PRO_5038735531" description="Fibronectin type-III domain-containing protein" evidence="3">
    <location>
        <begin position="22"/>
        <end position="421"/>
    </location>
</feature>
<protein>
    <recommendedName>
        <fullName evidence="4">Fibronectin type-III domain-containing protein</fullName>
    </recommendedName>
</protein>
<name>A0A9D3LI05_ANGAN</name>
<feature type="signal peptide" evidence="3">
    <location>
        <begin position="1"/>
        <end position="21"/>
    </location>
</feature>
<dbReference type="AlphaFoldDB" id="A0A9D3LI05"/>
<dbReference type="InterPro" id="IPR013783">
    <property type="entry name" value="Ig-like_fold"/>
</dbReference>
<dbReference type="Proteomes" id="UP001044222">
    <property type="component" value="Chromosome 18"/>
</dbReference>
<dbReference type="GO" id="GO:0005886">
    <property type="term" value="C:plasma membrane"/>
    <property type="evidence" value="ECO:0007669"/>
    <property type="project" value="TreeGrafter"/>
</dbReference>
<dbReference type="InterPro" id="IPR050650">
    <property type="entry name" value="Type-II_Cytokine-TF_Rcpt"/>
</dbReference>
<dbReference type="InterPro" id="IPR003961">
    <property type="entry name" value="FN3_dom"/>
</dbReference>
<keyword evidence="2" id="KW-0472">Membrane</keyword>
<sequence length="421" mass="46810">MYSVAPTVFMLLQLFLDKGFSYVPPPDNVTIQCHNFKTVAYWNYSQPSLHPRFIVELFPYGGREKNSRYLKPDSISESDSVTSCFNITHRHCNVSELVLRSIQLGFYLNVTAVVGLNRSEPAASAEFTYNSNEFQDELCFLDFPPVNLSESDGMLKLEFRHPFDFYRKALRHVNDKKDYDTFSYEVLGQENMPLECKRKKKGLCEGLVWAPRAQEKPCIRLKGTMNNIHIVTAEEVCLQELNQTALTIQPPKDNFSLVLALAGAGAAMVVFAVCAGLVFRRKTKGSTAFPKIMASMLANPHSARRLLQPETDATSEVLSVAPRSDSEQESPDGQVPTGTLIPEEGSRFPIGKVIGRGGSFSEGQTYDGLGGSEQGSRSEEEEQENSACRGVESSGYDRPHVSLTFEISPGDRVQGYKLTQA</sequence>
<evidence type="ECO:0000256" key="2">
    <source>
        <dbReference type="SAM" id="Phobius"/>
    </source>
</evidence>
<evidence type="ECO:0000259" key="4">
    <source>
        <dbReference type="Pfam" id="PF01108"/>
    </source>
</evidence>
<feature type="domain" description="Fibronectin type-III" evidence="4">
    <location>
        <begin position="5"/>
        <end position="120"/>
    </location>
</feature>
<evidence type="ECO:0000313" key="6">
    <source>
        <dbReference type="Proteomes" id="UP001044222"/>
    </source>
</evidence>
<dbReference type="PANTHER" id="PTHR20859">
    <property type="entry name" value="INTERFERON/INTERLEUKIN RECEPTOR"/>
    <property type="match status" value="1"/>
</dbReference>
<feature type="region of interest" description="Disordered" evidence="1">
    <location>
        <begin position="312"/>
        <end position="421"/>
    </location>
</feature>
<accession>A0A9D3LI05</accession>
<evidence type="ECO:0000313" key="5">
    <source>
        <dbReference type="EMBL" id="KAG5831137.1"/>
    </source>
</evidence>
<keyword evidence="2" id="KW-0812">Transmembrane</keyword>
<dbReference type="SUPFAM" id="SSF49265">
    <property type="entry name" value="Fibronectin type III"/>
    <property type="match status" value="1"/>
</dbReference>
<gene>
    <name evidence="5" type="ORF">ANANG_G00300640</name>
</gene>
<dbReference type="GO" id="GO:0004896">
    <property type="term" value="F:cytokine receptor activity"/>
    <property type="evidence" value="ECO:0007669"/>
    <property type="project" value="TreeGrafter"/>
</dbReference>
<keyword evidence="6" id="KW-1185">Reference proteome</keyword>